<comment type="caution">
    <text evidence="1">The sequence shown here is derived from an EMBL/GenBank/DDBJ whole genome shotgun (WGS) entry which is preliminary data.</text>
</comment>
<evidence type="ECO:0000313" key="2">
    <source>
        <dbReference type="Proteomes" id="UP001187192"/>
    </source>
</evidence>
<protein>
    <submittedName>
        <fullName evidence="1">Uncharacterized protein</fullName>
    </submittedName>
</protein>
<dbReference type="EMBL" id="BTGU01000417">
    <property type="protein sequence ID" value="GMN67203.1"/>
    <property type="molecule type" value="Genomic_DNA"/>
</dbReference>
<reference evidence="1" key="1">
    <citation type="submission" date="2023-07" db="EMBL/GenBank/DDBJ databases">
        <title>draft genome sequence of fig (Ficus carica).</title>
        <authorList>
            <person name="Takahashi T."/>
            <person name="Nishimura K."/>
        </authorList>
    </citation>
    <scope>NUCLEOTIDE SEQUENCE</scope>
</reference>
<gene>
    <name evidence="1" type="ORF">TIFTF001_036261</name>
</gene>
<dbReference type="AlphaFoldDB" id="A0AA88J7G4"/>
<organism evidence="1 2">
    <name type="scientific">Ficus carica</name>
    <name type="common">Common fig</name>
    <dbReference type="NCBI Taxonomy" id="3494"/>
    <lineage>
        <taxon>Eukaryota</taxon>
        <taxon>Viridiplantae</taxon>
        <taxon>Streptophyta</taxon>
        <taxon>Embryophyta</taxon>
        <taxon>Tracheophyta</taxon>
        <taxon>Spermatophyta</taxon>
        <taxon>Magnoliopsida</taxon>
        <taxon>eudicotyledons</taxon>
        <taxon>Gunneridae</taxon>
        <taxon>Pentapetalae</taxon>
        <taxon>rosids</taxon>
        <taxon>fabids</taxon>
        <taxon>Rosales</taxon>
        <taxon>Moraceae</taxon>
        <taxon>Ficeae</taxon>
        <taxon>Ficus</taxon>
    </lineage>
</organism>
<accession>A0AA88J7G4</accession>
<dbReference type="Proteomes" id="UP001187192">
    <property type="component" value="Unassembled WGS sequence"/>
</dbReference>
<evidence type="ECO:0000313" key="1">
    <source>
        <dbReference type="EMBL" id="GMN67203.1"/>
    </source>
</evidence>
<name>A0AA88J7G4_FICCA</name>
<proteinExistence type="predicted"/>
<sequence length="129" mass="14823">MLLDNGKQGLYECTYHKESCNCKRNRGPRVLEIVAHKHRSILWPTSFAIIIDFIGKLEIVIRFDISVGVKFVEELGGFLYIQPVFQDSILRKYLCIVFGVDEIVQENSVRGDHRLITRATLLQADEVSK</sequence>
<keyword evidence="2" id="KW-1185">Reference proteome</keyword>